<dbReference type="Gene3D" id="2.40.128.110">
    <property type="entry name" value="Lipid/polyisoprenoid-binding, YceI-like"/>
    <property type="match status" value="1"/>
</dbReference>
<sequence length="185" mass="20438">MKKISWLLIVLLFAGTVFAQDKYFTKTGKINFDATSPGSPEQVEGIHKSVLCVLDTKTGNMQFSVAMKGFEFERALMQEHFNENYIESDQFPKSEFKGMISNNSSVNYTANGEYKVSVKGKLTIHGITKDIETTGNLVIKNGKISATSVFTVLLADYKISIPGLVADKVSKTAKIIVNCLLDPLR</sequence>
<evidence type="ECO:0000313" key="3">
    <source>
        <dbReference type="EMBL" id="QNA42877.1"/>
    </source>
</evidence>
<keyword evidence="4" id="KW-1185">Reference proteome</keyword>
<feature type="signal peptide" evidence="1">
    <location>
        <begin position="1"/>
        <end position="19"/>
    </location>
</feature>
<dbReference type="EMBL" id="CP060007">
    <property type="protein sequence ID" value="QNA42877.1"/>
    <property type="molecule type" value="Genomic_DNA"/>
</dbReference>
<evidence type="ECO:0000259" key="2">
    <source>
        <dbReference type="Pfam" id="PF04264"/>
    </source>
</evidence>
<keyword evidence="1" id="KW-0732">Signal</keyword>
<dbReference type="Pfam" id="PF04264">
    <property type="entry name" value="YceI"/>
    <property type="match status" value="1"/>
</dbReference>
<dbReference type="AlphaFoldDB" id="A0A7G5XBM4"/>
<feature type="chain" id="PRO_5028849641" evidence="1">
    <location>
        <begin position="20"/>
        <end position="185"/>
    </location>
</feature>
<dbReference type="InterPro" id="IPR036761">
    <property type="entry name" value="TTHA0802/YceI-like_sf"/>
</dbReference>
<organism evidence="3 4">
    <name type="scientific">Lacibacter sediminis</name>
    <dbReference type="NCBI Taxonomy" id="2760713"/>
    <lineage>
        <taxon>Bacteria</taxon>
        <taxon>Pseudomonadati</taxon>
        <taxon>Bacteroidota</taxon>
        <taxon>Chitinophagia</taxon>
        <taxon>Chitinophagales</taxon>
        <taxon>Chitinophagaceae</taxon>
        <taxon>Lacibacter</taxon>
    </lineage>
</organism>
<evidence type="ECO:0000313" key="4">
    <source>
        <dbReference type="Proteomes" id="UP000515344"/>
    </source>
</evidence>
<reference evidence="4" key="1">
    <citation type="submission" date="2020-08" db="EMBL/GenBank/DDBJ databases">
        <title>Lacibacter sp. S13-6-6 genome sequencing.</title>
        <authorList>
            <person name="Jin L."/>
        </authorList>
    </citation>
    <scope>NUCLEOTIDE SEQUENCE [LARGE SCALE GENOMIC DNA]</scope>
    <source>
        <strain evidence="4">S13-6-6</strain>
    </source>
</reference>
<name>A0A7G5XBM4_9BACT</name>
<protein>
    <submittedName>
        <fullName evidence="3">YceI family protein</fullName>
    </submittedName>
</protein>
<gene>
    <name evidence="3" type="ORF">H4075_12310</name>
</gene>
<proteinExistence type="predicted"/>
<evidence type="ECO:0000256" key="1">
    <source>
        <dbReference type="SAM" id="SignalP"/>
    </source>
</evidence>
<dbReference type="Proteomes" id="UP000515344">
    <property type="component" value="Chromosome"/>
</dbReference>
<dbReference type="InterPro" id="IPR007372">
    <property type="entry name" value="Lipid/polyisoprenoid-bd_YceI"/>
</dbReference>
<dbReference type="RefSeq" id="WP_182801143.1">
    <property type="nucleotide sequence ID" value="NZ_CP060007.1"/>
</dbReference>
<feature type="domain" description="Lipid/polyisoprenoid-binding YceI-like" evidence="2">
    <location>
        <begin position="42"/>
        <end position="175"/>
    </location>
</feature>
<dbReference type="SUPFAM" id="SSF101874">
    <property type="entry name" value="YceI-like"/>
    <property type="match status" value="1"/>
</dbReference>
<dbReference type="KEGG" id="lacs:H4075_12310"/>
<accession>A0A7G5XBM4</accession>